<keyword evidence="3" id="KW-1185">Reference proteome</keyword>
<dbReference type="Proteomes" id="UP000831947">
    <property type="component" value="Chromosome"/>
</dbReference>
<organism evidence="2 3">
    <name type="scientific">Bombilactobacillus thymidiniphilus</name>
    <dbReference type="NCBI Taxonomy" id="2923363"/>
    <lineage>
        <taxon>Bacteria</taxon>
        <taxon>Bacillati</taxon>
        <taxon>Bacillota</taxon>
        <taxon>Bacilli</taxon>
        <taxon>Lactobacillales</taxon>
        <taxon>Lactobacillaceae</taxon>
        <taxon>Bombilactobacillus</taxon>
    </lineage>
</organism>
<sequence>MVKPRKVPMRKDVLTNEMAPKRLLVRIVRNKEGEVSLDETGKKPGRGAYVGLDPKAVQVAAKKHTLDKIFQCELSDEFYEELYKYVEHQKARLDLFGELGKKH</sequence>
<proteinExistence type="predicted"/>
<dbReference type="PANTHER" id="PTHR34215:SF1">
    <property type="entry name" value="YLXR DOMAIN-CONTAINING PROTEIN"/>
    <property type="match status" value="1"/>
</dbReference>
<dbReference type="Pfam" id="PF04296">
    <property type="entry name" value="YlxR"/>
    <property type="match status" value="1"/>
</dbReference>
<dbReference type="InterPro" id="IPR037465">
    <property type="entry name" value="YlxR"/>
</dbReference>
<dbReference type="InterPro" id="IPR035931">
    <property type="entry name" value="YlxR-like_sf"/>
</dbReference>
<dbReference type="Gene3D" id="3.30.1230.10">
    <property type="entry name" value="YlxR-like"/>
    <property type="match status" value="1"/>
</dbReference>
<dbReference type="CDD" id="cd00279">
    <property type="entry name" value="YlxR"/>
    <property type="match status" value="1"/>
</dbReference>
<dbReference type="PANTHER" id="PTHR34215">
    <property type="entry name" value="BLL0784 PROTEIN"/>
    <property type="match status" value="1"/>
</dbReference>
<gene>
    <name evidence="2" type="ORF">MOO47_06915</name>
</gene>
<evidence type="ECO:0000313" key="3">
    <source>
        <dbReference type="Proteomes" id="UP000831947"/>
    </source>
</evidence>
<feature type="domain" description="YlxR" evidence="1">
    <location>
        <begin position="10"/>
        <end position="83"/>
    </location>
</feature>
<dbReference type="EMBL" id="CP093365">
    <property type="protein sequence ID" value="UQS83497.1"/>
    <property type="molecule type" value="Genomic_DNA"/>
</dbReference>
<accession>A0ABY4PD99</accession>
<dbReference type="InterPro" id="IPR007393">
    <property type="entry name" value="YlxR_dom"/>
</dbReference>
<protein>
    <submittedName>
        <fullName evidence="2">YlxR family protein</fullName>
    </submittedName>
</protein>
<name>A0ABY4PD99_9LACO</name>
<dbReference type="SUPFAM" id="SSF64376">
    <property type="entry name" value="YlxR-like"/>
    <property type="match status" value="1"/>
</dbReference>
<evidence type="ECO:0000259" key="1">
    <source>
        <dbReference type="Pfam" id="PF04296"/>
    </source>
</evidence>
<dbReference type="NCBIfam" id="NF047356">
    <property type="entry name" value="RNA_bind_RnpM"/>
    <property type="match status" value="1"/>
</dbReference>
<reference evidence="2 3" key="1">
    <citation type="journal article" date="2022" name="Int. J. Syst. Evol. Microbiol.">
        <title>Apilactobacillus apisilvae sp. nov., Nicolia spurrieriana gen. nov. sp. nov., Bombilactobacillus folatiphilus sp. nov. and Bombilactobacillus thymidiniphilus sp. nov., four new lactic acid bacterial isolates from stingless bees Tetragonula carbonaria and Austroplebeia australis.</title>
        <authorList>
            <person name="Oliphant S.A."/>
            <person name="Watson-Haigh N.S."/>
            <person name="Sumby K.M."/>
            <person name="Gardner J."/>
            <person name="Groom S."/>
            <person name="Jiranek V."/>
        </authorList>
    </citation>
    <scope>NUCLEOTIDE SEQUENCE [LARGE SCALE GENOMIC DNA]</scope>
    <source>
        <strain evidence="2 3">SG4_A1</strain>
    </source>
</reference>
<evidence type="ECO:0000313" key="2">
    <source>
        <dbReference type="EMBL" id="UQS83497.1"/>
    </source>
</evidence>